<dbReference type="EMBL" id="KQ086135">
    <property type="protein sequence ID" value="KLO07518.1"/>
    <property type="molecule type" value="Genomic_DNA"/>
</dbReference>
<evidence type="ECO:0000256" key="2">
    <source>
        <dbReference type="SAM" id="Coils"/>
    </source>
</evidence>
<dbReference type="InterPro" id="IPR000571">
    <property type="entry name" value="Znf_CCCH"/>
</dbReference>
<evidence type="ECO:0000256" key="3">
    <source>
        <dbReference type="SAM" id="MobiDB-lite"/>
    </source>
</evidence>
<keyword evidence="6" id="KW-1185">Reference proteome</keyword>
<feature type="domain" description="C3H1-type" evidence="4">
    <location>
        <begin position="370"/>
        <end position="398"/>
    </location>
</feature>
<feature type="compositionally biased region" description="Polar residues" evidence="3">
    <location>
        <begin position="318"/>
        <end position="332"/>
    </location>
</feature>
<organism evidence="5 6">
    <name type="scientific">Schizopora paradoxa</name>
    <dbReference type="NCBI Taxonomy" id="27342"/>
    <lineage>
        <taxon>Eukaryota</taxon>
        <taxon>Fungi</taxon>
        <taxon>Dikarya</taxon>
        <taxon>Basidiomycota</taxon>
        <taxon>Agaricomycotina</taxon>
        <taxon>Agaricomycetes</taxon>
        <taxon>Hymenochaetales</taxon>
        <taxon>Schizoporaceae</taxon>
        <taxon>Schizopora</taxon>
    </lineage>
</organism>
<dbReference type="AlphaFoldDB" id="A0A0H2RDD8"/>
<dbReference type="GO" id="GO:0008270">
    <property type="term" value="F:zinc ion binding"/>
    <property type="evidence" value="ECO:0007669"/>
    <property type="project" value="UniProtKB-KW"/>
</dbReference>
<feature type="zinc finger region" description="C3H1-type" evidence="1">
    <location>
        <begin position="370"/>
        <end position="398"/>
    </location>
</feature>
<feature type="compositionally biased region" description="Low complexity" evidence="3">
    <location>
        <begin position="306"/>
        <end position="317"/>
    </location>
</feature>
<feature type="domain" description="C3H1-type" evidence="4">
    <location>
        <begin position="410"/>
        <end position="438"/>
    </location>
</feature>
<evidence type="ECO:0000259" key="4">
    <source>
        <dbReference type="PROSITE" id="PS50103"/>
    </source>
</evidence>
<dbReference type="InterPro" id="IPR057683">
    <property type="entry name" value="DUF7923"/>
</dbReference>
<reference evidence="5 6" key="1">
    <citation type="submission" date="2015-04" db="EMBL/GenBank/DDBJ databases">
        <title>Complete genome sequence of Schizopora paradoxa KUC8140, a cosmopolitan wood degrader in East Asia.</title>
        <authorList>
            <consortium name="DOE Joint Genome Institute"/>
            <person name="Min B."/>
            <person name="Park H."/>
            <person name="Jang Y."/>
            <person name="Kim J.-J."/>
            <person name="Kim K.H."/>
            <person name="Pangilinan J."/>
            <person name="Lipzen A."/>
            <person name="Riley R."/>
            <person name="Grigoriev I.V."/>
            <person name="Spatafora J.W."/>
            <person name="Choi I.-G."/>
        </authorList>
    </citation>
    <scope>NUCLEOTIDE SEQUENCE [LARGE SCALE GENOMIC DNA]</scope>
    <source>
        <strain evidence="5 6">KUC8140</strain>
    </source>
</reference>
<dbReference type="PANTHER" id="PTHR37543">
    <property type="entry name" value="CCCH ZINC FINGER DNA BINDING PROTEIN (AFU_ORTHOLOGUE AFUA_5G12760)"/>
    <property type="match status" value="1"/>
</dbReference>
<dbReference type="STRING" id="27342.A0A0H2RDD8"/>
<feature type="zinc finger region" description="C3H1-type" evidence="1">
    <location>
        <begin position="410"/>
        <end position="438"/>
    </location>
</feature>
<dbReference type="Pfam" id="PF25540">
    <property type="entry name" value="DUF7923"/>
    <property type="match status" value="1"/>
</dbReference>
<proteinExistence type="predicted"/>
<evidence type="ECO:0000256" key="1">
    <source>
        <dbReference type="PROSITE-ProRule" id="PRU00723"/>
    </source>
</evidence>
<dbReference type="OrthoDB" id="2270193at2759"/>
<gene>
    <name evidence="5" type="ORF">SCHPADRAFT_860173</name>
</gene>
<name>A0A0H2RDD8_9AGAM</name>
<keyword evidence="1" id="KW-0863">Zinc-finger</keyword>
<evidence type="ECO:0000313" key="5">
    <source>
        <dbReference type="EMBL" id="KLO07518.1"/>
    </source>
</evidence>
<dbReference type="PANTHER" id="PTHR37543:SF1">
    <property type="entry name" value="CCCH ZINC FINGER DNA BINDING PROTEIN (AFU_ORTHOLOGUE AFUA_5G12760)"/>
    <property type="match status" value="1"/>
</dbReference>
<accession>A0A0H2RDD8</accession>
<protein>
    <recommendedName>
        <fullName evidence="4">C3H1-type domain-containing protein</fullName>
    </recommendedName>
</protein>
<keyword evidence="1" id="KW-0479">Metal-binding</keyword>
<evidence type="ECO:0000313" key="6">
    <source>
        <dbReference type="Proteomes" id="UP000053477"/>
    </source>
</evidence>
<sequence>MSLPIAGDGASKMEQQWEQALAQFKELSSTTLGVNVSLTRRVQQLEEELSVWKQARTATVEQADRDKRQHEDEKAGLLRRISNLEMQQEHDCFIFCVIDGDGNIFSDLLLSAGQDGGREAAQMMTKGVADHLQRSGFQTRGRLWLWVTIYFNKKGLHDTLVNNGHCTSEQFEGFLLGFSQASPRFLIADVGYGKEAADVKIKEYLQTYTRFPQTMKVFFGGGHDNGYLPTLASLENEQLLDKLVVLKGYDELAIELQGLKLETYQIDGLFRTQKVTSSPRKRAQVVDSPRITIDDATSPRDDLLLSPFSRSKTSSSSYIPQSNGVNGITSSPTKERPLNPSLPLSKRTLQLQLELHLAAGKRSSKLNFSAETPAPCNEFYLIGKCPRTTNCKYGHDYLLTAEHMSQLASNAKKAPCAAARRGVTCSYGPRCIWGHECPYGQRCTHLAQGRCWFKGPTSHGSVPPTPTEIEKEIVVM</sequence>
<dbReference type="PROSITE" id="PS50103">
    <property type="entry name" value="ZF_C3H1"/>
    <property type="match status" value="2"/>
</dbReference>
<feature type="coiled-coil region" evidence="2">
    <location>
        <begin position="35"/>
        <end position="87"/>
    </location>
</feature>
<keyword evidence="2" id="KW-0175">Coiled coil</keyword>
<dbReference type="Gene3D" id="4.10.1000.10">
    <property type="entry name" value="Zinc finger, CCCH-type"/>
    <property type="match status" value="1"/>
</dbReference>
<dbReference type="Proteomes" id="UP000053477">
    <property type="component" value="Unassembled WGS sequence"/>
</dbReference>
<dbReference type="InParanoid" id="A0A0H2RDD8"/>
<keyword evidence="1" id="KW-0862">Zinc</keyword>
<feature type="region of interest" description="Disordered" evidence="3">
    <location>
        <begin position="304"/>
        <end position="340"/>
    </location>
</feature>